<keyword evidence="4" id="KW-1003">Cell membrane</keyword>
<keyword evidence="16" id="KW-0966">Cell projection</keyword>
<evidence type="ECO:0000256" key="9">
    <source>
        <dbReference type="ARBA" id="ARBA00022781"/>
    </source>
</evidence>
<dbReference type="PANTHER" id="PTHR30433">
    <property type="entry name" value="CHEMOTAXIS PROTEIN MOTA"/>
    <property type="match status" value="1"/>
</dbReference>
<evidence type="ECO:0000313" key="18">
    <source>
        <dbReference type="Proteomes" id="UP000675747"/>
    </source>
</evidence>
<evidence type="ECO:0000256" key="12">
    <source>
        <dbReference type="ARBA" id="ARBA00023136"/>
    </source>
</evidence>
<feature type="transmembrane region" description="Helical" evidence="13">
    <location>
        <begin position="197"/>
        <end position="221"/>
    </location>
</feature>
<proteinExistence type="inferred from homology"/>
<feature type="domain" description="MotA/TolQ/ExbB proton channel" evidence="14">
    <location>
        <begin position="135"/>
        <end position="239"/>
    </location>
</feature>
<comment type="caution">
    <text evidence="16">The sequence shown here is derived from an EMBL/GenBank/DDBJ whole genome shotgun (WGS) entry which is preliminary data.</text>
</comment>
<evidence type="ECO:0000313" key="16">
    <source>
        <dbReference type="EMBL" id="MBR0562380.1"/>
    </source>
</evidence>
<dbReference type="InterPro" id="IPR022522">
    <property type="entry name" value="Flagellar_motor_stator_MotA"/>
</dbReference>
<dbReference type="GO" id="GO:0071978">
    <property type="term" value="P:bacterial-type flagellum-dependent swarming motility"/>
    <property type="evidence" value="ECO:0007669"/>
    <property type="project" value="InterPro"/>
</dbReference>
<dbReference type="RefSeq" id="WP_211926323.1">
    <property type="nucleotide sequence ID" value="NZ_JAGQFT020000001.1"/>
</dbReference>
<dbReference type="GO" id="GO:1902600">
    <property type="term" value="P:proton transmembrane transport"/>
    <property type="evidence" value="ECO:0007669"/>
    <property type="project" value="UniProtKB-KW"/>
</dbReference>
<dbReference type="InterPro" id="IPR002898">
    <property type="entry name" value="MotA_ExbB_proton_chnl"/>
</dbReference>
<dbReference type="Pfam" id="PF20560">
    <property type="entry name" value="MotA_N"/>
    <property type="match status" value="1"/>
</dbReference>
<keyword evidence="12 13" id="KW-0472">Membrane</keyword>
<evidence type="ECO:0000256" key="6">
    <source>
        <dbReference type="ARBA" id="ARBA00022519"/>
    </source>
</evidence>
<keyword evidence="9" id="KW-0375">Hydrogen ion transport</keyword>
<keyword evidence="16" id="KW-0969">Cilium</keyword>
<dbReference type="InterPro" id="IPR047055">
    <property type="entry name" value="MotA-like"/>
</dbReference>
<keyword evidence="18" id="KW-1185">Reference proteome</keyword>
<evidence type="ECO:0000259" key="15">
    <source>
        <dbReference type="Pfam" id="PF20560"/>
    </source>
</evidence>
<evidence type="ECO:0000313" key="17">
    <source>
        <dbReference type="EMBL" id="MBS7455582.1"/>
    </source>
</evidence>
<keyword evidence="7 13" id="KW-0812">Transmembrane</keyword>
<dbReference type="Pfam" id="PF01618">
    <property type="entry name" value="MotA_ExbB"/>
    <property type="match status" value="1"/>
</dbReference>
<comment type="subcellular location">
    <subcellularLocation>
        <location evidence="1">Cell inner membrane</location>
        <topology evidence="1">Multi-pass membrane protein</topology>
    </subcellularLocation>
</comment>
<evidence type="ECO:0000256" key="4">
    <source>
        <dbReference type="ARBA" id="ARBA00022475"/>
    </source>
</evidence>
<dbReference type="AlphaFoldDB" id="A0A8J7VSL1"/>
<keyword evidence="8" id="KW-0283">Flagellar rotation</keyword>
<evidence type="ECO:0000256" key="3">
    <source>
        <dbReference type="ARBA" id="ARBA00022448"/>
    </source>
</evidence>
<evidence type="ECO:0000256" key="1">
    <source>
        <dbReference type="ARBA" id="ARBA00004429"/>
    </source>
</evidence>
<dbReference type="GO" id="GO:0005886">
    <property type="term" value="C:plasma membrane"/>
    <property type="evidence" value="ECO:0007669"/>
    <property type="project" value="UniProtKB-SubCell"/>
</dbReference>
<evidence type="ECO:0000256" key="5">
    <source>
        <dbReference type="ARBA" id="ARBA00022500"/>
    </source>
</evidence>
<reference evidence="17 18" key="1">
    <citation type="journal article" date="2021" name="Microbiol. Resour. Announc.">
        <title>Draft Genome Sequence of Coralloluteibacterium stylophorae LMG 29479T.</title>
        <authorList>
            <person name="Karlyshev A.V."/>
            <person name="Kudryashova E.B."/>
            <person name="Ariskina E.V."/>
            <person name="Conroy A.P."/>
            <person name="Abidueva E.Y."/>
        </authorList>
    </citation>
    <scope>NUCLEOTIDE SEQUENCE [LARGE SCALE GENOMIC DNA]</scope>
    <source>
        <strain evidence="17 18">LMG 29479</strain>
    </source>
</reference>
<evidence type="ECO:0000256" key="8">
    <source>
        <dbReference type="ARBA" id="ARBA00022779"/>
    </source>
</evidence>
<dbReference type="GO" id="GO:0006935">
    <property type="term" value="P:chemotaxis"/>
    <property type="evidence" value="ECO:0007669"/>
    <property type="project" value="UniProtKB-KW"/>
</dbReference>
<dbReference type="EMBL" id="JAGQFT010000048">
    <property type="protein sequence ID" value="MBR0562380.1"/>
    <property type="molecule type" value="Genomic_DNA"/>
</dbReference>
<comment type="similarity">
    <text evidence="2">Belongs to the MotA family.</text>
</comment>
<sequence length="288" mass="30726">MLLIIGFVVVIASVLGGYVMSHGHLAALWQPYELVIIGGAALGAFIAANPMKTVKAVLSSIPHLLKGAKYKREDFVDILSMVYDVLSKMRKEGLIAVEADIEKPDSSPLFAKYPKVQADTHLMEFTTDCLRLIVAGSMNPHELEQLLDIELETHQKEAAEPAHAVQTLSDGLPGFGIVAAVLGIVITMGSLDGGDTAAIGAHVGAALVGTFLGILLAYGFASPLAAAMAHHAHEEGKAFEIVKMAFVCSVRGYPPTISVEFARKLLFSDVRPSFADLETHLRGQRKAA</sequence>
<dbReference type="InterPro" id="IPR046786">
    <property type="entry name" value="MotA_N"/>
</dbReference>
<keyword evidence="6" id="KW-0997">Cell inner membrane</keyword>
<dbReference type="InterPro" id="IPR000540">
    <property type="entry name" value="Flag_MotA_CS"/>
</dbReference>
<dbReference type="EMBL" id="JAGQFT020000001">
    <property type="protein sequence ID" value="MBS7455582.1"/>
    <property type="molecule type" value="Genomic_DNA"/>
</dbReference>
<keyword evidence="16" id="KW-0282">Flagellum</keyword>
<feature type="transmembrane region" description="Helical" evidence="13">
    <location>
        <begin position="32"/>
        <end position="51"/>
    </location>
</feature>
<evidence type="ECO:0000256" key="7">
    <source>
        <dbReference type="ARBA" id="ARBA00022692"/>
    </source>
</evidence>
<protein>
    <submittedName>
        <fullName evidence="16">Flagellar motor stator protein MotA</fullName>
    </submittedName>
</protein>
<evidence type="ECO:0000256" key="11">
    <source>
        <dbReference type="ARBA" id="ARBA00023065"/>
    </source>
</evidence>
<accession>A0A8J7VSL1</accession>
<evidence type="ECO:0000256" key="10">
    <source>
        <dbReference type="ARBA" id="ARBA00022989"/>
    </source>
</evidence>
<dbReference type="NCBIfam" id="TIGR03818">
    <property type="entry name" value="MotA1"/>
    <property type="match status" value="1"/>
</dbReference>
<feature type="transmembrane region" description="Helical" evidence="13">
    <location>
        <begin position="172"/>
        <end position="191"/>
    </location>
</feature>
<keyword evidence="10 13" id="KW-1133">Transmembrane helix</keyword>
<dbReference type="PROSITE" id="PS01307">
    <property type="entry name" value="MOTA"/>
    <property type="match status" value="1"/>
</dbReference>
<dbReference type="Proteomes" id="UP000675747">
    <property type="component" value="Unassembled WGS sequence"/>
</dbReference>
<evidence type="ECO:0000256" key="2">
    <source>
        <dbReference type="ARBA" id="ARBA00008038"/>
    </source>
</evidence>
<keyword evidence="5" id="KW-0145">Chemotaxis</keyword>
<gene>
    <name evidence="16" type="primary">motA</name>
    <name evidence="17" type="ORF">KB893_000330</name>
    <name evidence="16" type="ORF">KB893_07620</name>
</gene>
<dbReference type="PANTHER" id="PTHR30433:SF4">
    <property type="entry name" value="MOTILITY PROTEIN A"/>
    <property type="match status" value="1"/>
</dbReference>
<feature type="domain" description="Motility protein A N-terminal" evidence="15">
    <location>
        <begin position="4"/>
        <end position="93"/>
    </location>
</feature>
<name>A0A8J7VSL1_9GAMM</name>
<organism evidence="16">
    <name type="scientific">Coralloluteibacterium stylophorae</name>
    <dbReference type="NCBI Taxonomy" id="1776034"/>
    <lineage>
        <taxon>Bacteria</taxon>
        <taxon>Pseudomonadati</taxon>
        <taxon>Pseudomonadota</taxon>
        <taxon>Gammaproteobacteria</taxon>
        <taxon>Lysobacterales</taxon>
        <taxon>Lysobacteraceae</taxon>
        <taxon>Coralloluteibacterium</taxon>
    </lineage>
</organism>
<keyword evidence="3" id="KW-0813">Transport</keyword>
<reference evidence="16" key="2">
    <citation type="submission" date="2021-04" db="EMBL/GenBank/DDBJ databases">
        <authorList>
            <person name="Karlyshev A.V."/>
        </authorList>
    </citation>
    <scope>NUCLEOTIDE SEQUENCE</scope>
    <source>
        <strain evidence="16">LMG 29479</strain>
    </source>
</reference>
<evidence type="ECO:0000259" key="14">
    <source>
        <dbReference type="Pfam" id="PF01618"/>
    </source>
</evidence>
<evidence type="ECO:0000256" key="13">
    <source>
        <dbReference type="SAM" id="Phobius"/>
    </source>
</evidence>
<keyword evidence="11" id="KW-0406">Ion transport</keyword>